<evidence type="ECO:0000313" key="1">
    <source>
        <dbReference type="EMBL" id="CAJ63806.1"/>
    </source>
</evidence>
<dbReference type="EMBL" id="CT573213">
    <property type="protein sequence ID" value="CAJ63806.1"/>
    <property type="molecule type" value="Genomic_DNA"/>
</dbReference>
<name>Q0RFD9_FRAAA</name>
<dbReference type="HOGENOM" id="CLU_1737861_0_0_11"/>
<dbReference type="AlphaFoldDB" id="Q0RFD9"/>
<dbReference type="Proteomes" id="UP000000657">
    <property type="component" value="Chromosome"/>
</dbReference>
<gene>
    <name evidence="1" type="ordered locus">FRAAL5166</name>
</gene>
<dbReference type="OrthoDB" id="8444549at2"/>
<evidence type="ECO:0000313" key="2">
    <source>
        <dbReference type="Proteomes" id="UP000000657"/>
    </source>
</evidence>
<organism evidence="1 2">
    <name type="scientific">Frankia alni (strain DSM 45986 / CECT 9034 / ACN14a)</name>
    <dbReference type="NCBI Taxonomy" id="326424"/>
    <lineage>
        <taxon>Bacteria</taxon>
        <taxon>Bacillati</taxon>
        <taxon>Actinomycetota</taxon>
        <taxon>Actinomycetes</taxon>
        <taxon>Frankiales</taxon>
        <taxon>Frankiaceae</taxon>
        <taxon>Frankia</taxon>
    </lineage>
</organism>
<reference evidence="1 2" key="1">
    <citation type="journal article" date="2007" name="Genome Res.">
        <title>Genome characteristics of facultatively symbiotic Frankia sp. strains reflect host range and host plant biogeography.</title>
        <authorList>
            <person name="Normand P."/>
            <person name="Lapierre P."/>
            <person name="Tisa L.S."/>
            <person name="Gogarten J.P."/>
            <person name="Alloisio N."/>
            <person name="Bagnarol E."/>
            <person name="Bassi C.A."/>
            <person name="Berry A.M."/>
            <person name="Bickhart D.M."/>
            <person name="Choisne N."/>
            <person name="Couloux A."/>
            <person name="Cournoyer B."/>
            <person name="Cruveiller S."/>
            <person name="Daubin V."/>
            <person name="Demange N."/>
            <person name="Francino M.P."/>
            <person name="Goltsman E."/>
            <person name="Huang Y."/>
            <person name="Kopp O.R."/>
            <person name="Labarre L."/>
            <person name="Lapidus A."/>
            <person name="Lavire C."/>
            <person name="Marechal J."/>
            <person name="Martinez M."/>
            <person name="Mastronunzio J.E."/>
            <person name="Mullin B.C."/>
            <person name="Niemann J."/>
            <person name="Pujic P."/>
            <person name="Rawnsley T."/>
            <person name="Rouy Z."/>
            <person name="Schenowitz C."/>
            <person name="Sellstedt A."/>
            <person name="Tavares F."/>
            <person name="Tomkins J.P."/>
            <person name="Vallenet D."/>
            <person name="Valverde C."/>
            <person name="Wall L.G."/>
            <person name="Wang Y."/>
            <person name="Medigue C."/>
            <person name="Benson D.R."/>
        </authorList>
    </citation>
    <scope>NUCLEOTIDE SEQUENCE [LARGE SCALE GENOMIC DNA]</scope>
    <source>
        <strain evidence="2">DSM 45986 / CECT 9034 / ACN14a</strain>
    </source>
</reference>
<protein>
    <submittedName>
        <fullName evidence="1">Uncharacterized protein</fullName>
    </submittedName>
</protein>
<dbReference type="KEGG" id="fal:FRAAL5166"/>
<dbReference type="STRING" id="326424.FRAAL5166"/>
<dbReference type="eggNOG" id="COG1192">
    <property type="taxonomic scope" value="Bacteria"/>
</dbReference>
<keyword evidence="2" id="KW-1185">Reference proteome</keyword>
<sequence>MIFRWICGYTPYNWVWRRLADGNGDHSPRSLVRLFDRVLERERGWYPASPYERSLIRPRALVESLDDISDQEMASLEEEFAELVPLFDALREIGRTPFPAGELAVDSDVVSLGLEVGLLHIDSGTRDEAERYRVPELHRKALRMGRKGQA</sequence>
<accession>Q0RFD9</accession>
<proteinExistence type="predicted"/>